<evidence type="ECO:0000256" key="5">
    <source>
        <dbReference type="ARBA" id="ARBA00022723"/>
    </source>
</evidence>
<comment type="function">
    <text evidence="16">Cadherins are calcium-dependent cell adhesion proteins.</text>
</comment>
<comment type="subcellular location">
    <subcellularLocation>
        <location evidence="1 15">Cell membrane</location>
        <topology evidence="1 15">Single-pass type I membrane protein</topology>
    </subcellularLocation>
</comment>
<dbReference type="AlphaFoldDB" id="A0A9Q0ET03"/>
<dbReference type="SMART" id="SM00112">
    <property type="entry name" value="CA"/>
    <property type="match status" value="5"/>
</dbReference>
<dbReference type="GO" id="GO:0044331">
    <property type="term" value="P:cell-cell adhesion mediated by cadherin"/>
    <property type="evidence" value="ECO:0007669"/>
    <property type="project" value="TreeGrafter"/>
</dbReference>
<dbReference type="OrthoDB" id="6252479at2759"/>
<dbReference type="InterPro" id="IPR002126">
    <property type="entry name" value="Cadherin-like_dom"/>
</dbReference>
<sequence>MEEDGDESLVPVTPSPSPWRRLGLGVRAPRRTAPPQRGVLVLLVLLAQLAVSVSADGITQAPRRPGRLRRGWLWSQLVVPEEDPTPRVIGKLKSDSDGGTFSVRYVLSGEGAGDLFEIGEYSGEIRVRRKLDREEKAFYVLQAQAISRETGELVEPQSEFIIKHPRDEPHGVTATDADDPHTGNHARLLYSILQGEPYFSVEPKTGLIVTSWSSMDREARDQYLVVVEVRDMLGQRGGHAASATVTVTLTDVNDNGPTFQHHLYTFGVREDAAVGTTVGRVKAEDGDLGVNAWMNYTLQDLEESDTFTILLDPHTQEGLILLAKPLDYETKIRFVMAVDAENELVDLRFLRADETTDRATVKVVVEDVDEPPAFANANADGVYEWKVAENAAVGTEVGVVSARDTDARNNPVRYSIEGHGDIREAFKIDPNNGTLTLARTLDREAANWHNVTVVAKETKQSYLSSAAAVFIRVLDVNDNAPTLARDYRPYICEGTLAGELIQVLAAVDPDDPVEGHHLYFSMVPEPHINPNFTIRDHQDNTASIVARRSSFSREERPHYLLPVVVSDSGVPPLSSTSVLTITVCRCEPLGHCPLGGAGVEALALSMGAGLQALLGVLVCLATLSGFSILTLAMRRRRRRKQQEVSRMEESDDTDDPELPDQVSQKVLRYGQPRAPGRPPLASSPYISSPCSASSPFPTSSQPVPLRPHPRRRDRKLRREEVAASIRMSLRHSHLIGPEDEVFRQFILDRLAEADRDLYAPPFDCLRTYAFEGAGSGAGSLSSLDSCGLADFGPEAPVGRPRPYVVQLTPWYGSEEDTF</sequence>
<protein>
    <recommendedName>
        <fullName evidence="13">Cadherin-12</fullName>
    </recommendedName>
</protein>
<feature type="domain" description="Cadherin" evidence="19">
    <location>
        <begin position="156"/>
        <end position="259"/>
    </location>
</feature>
<evidence type="ECO:0000256" key="16">
    <source>
        <dbReference type="RuleBase" id="RU004357"/>
    </source>
</evidence>
<gene>
    <name evidence="20" type="ORF">NHX12_021164</name>
</gene>
<dbReference type="GO" id="GO:0045296">
    <property type="term" value="F:cadherin binding"/>
    <property type="evidence" value="ECO:0007669"/>
    <property type="project" value="TreeGrafter"/>
</dbReference>
<keyword evidence="8 14" id="KW-0106">Calcium</keyword>
<dbReference type="GO" id="GO:0008013">
    <property type="term" value="F:beta-catenin binding"/>
    <property type="evidence" value="ECO:0007669"/>
    <property type="project" value="TreeGrafter"/>
</dbReference>
<keyword evidence="12" id="KW-0325">Glycoprotein</keyword>
<dbReference type="PRINTS" id="PR00205">
    <property type="entry name" value="CADHERIN"/>
</dbReference>
<keyword evidence="5" id="KW-0479">Metal-binding</keyword>
<dbReference type="GO" id="GO:0016477">
    <property type="term" value="P:cell migration"/>
    <property type="evidence" value="ECO:0007669"/>
    <property type="project" value="TreeGrafter"/>
</dbReference>
<name>A0A9Q0ET03_9TELE</name>
<dbReference type="GO" id="GO:0007043">
    <property type="term" value="P:cell-cell junction assembly"/>
    <property type="evidence" value="ECO:0007669"/>
    <property type="project" value="TreeGrafter"/>
</dbReference>
<dbReference type="GO" id="GO:0000902">
    <property type="term" value="P:cell morphogenesis"/>
    <property type="evidence" value="ECO:0007669"/>
    <property type="project" value="TreeGrafter"/>
</dbReference>
<evidence type="ECO:0000256" key="12">
    <source>
        <dbReference type="ARBA" id="ARBA00023180"/>
    </source>
</evidence>
<dbReference type="EMBL" id="JANIIK010000037">
    <property type="protein sequence ID" value="KAJ3611148.1"/>
    <property type="molecule type" value="Genomic_DNA"/>
</dbReference>
<dbReference type="PANTHER" id="PTHR24027">
    <property type="entry name" value="CADHERIN-23"/>
    <property type="match status" value="1"/>
</dbReference>
<dbReference type="SUPFAM" id="SSF49313">
    <property type="entry name" value="Cadherin-like"/>
    <property type="match status" value="5"/>
</dbReference>
<dbReference type="GO" id="GO:0005509">
    <property type="term" value="F:calcium ion binding"/>
    <property type="evidence" value="ECO:0007669"/>
    <property type="project" value="UniProtKB-UniRule"/>
</dbReference>
<dbReference type="PROSITE" id="PS50268">
    <property type="entry name" value="CADHERIN_2"/>
    <property type="match status" value="5"/>
</dbReference>
<evidence type="ECO:0000256" key="9">
    <source>
        <dbReference type="ARBA" id="ARBA00022889"/>
    </source>
</evidence>
<evidence type="ECO:0000256" key="8">
    <source>
        <dbReference type="ARBA" id="ARBA00022837"/>
    </source>
</evidence>
<evidence type="ECO:0000256" key="3">
    <source>
        <dbReference type="ARBA" id="ARBA00022553"/>
    </source>
</evidence>
<dbReference type="InterPro" id="IPR039808">
    <property type="entry name" value="Cadherin"/>
</dbReference>
<keyword evidence="11 18" id="KW-0472">Membrane</keyword>
<keyword evidence="2" id="KW-1003">Cell membrane</keyword>
<dbReference type="Proteomes" id="UP001148018">
    <property type="component" value="Unassembled WGS sequence"/>
</dbReference>
<dbReference type="GO" id="GO:0034332">
    <property type="term" value="P:adherens junction organization"/>
    <property type="evidence" value="ECO:0007669"/>
    <property type="project" value="TreeGrafter"/>
</dbReference>
<evidence type="ECO:0000313" key="21">
    <source>
        <dbReference type="Proteomes" id="UP001148018"/>
    </source>
</evidence>
<evidence type="ECO:0000313" key="20">
    <source>
        <dbReference type="EMBL" id="KAJ3611148.1"/>
    </source>
</evidence>
<dbReference type="FunFam" id="2.60.40.60:FF:000012">
    <property type="entry name" value="Cadherin 24"/>
    <property type="match status" value="1"/>
</dbReference>
<keyword evidence="10 18" id="KW-1133">Transmembrane helix</keyword>
<feature type="compositionally biased region" description="Low complexity" evidence="17">
    <location>
        <begin position="682"/>
        <end position="703"/>
    </location>
</feature>
<dbReference type="Gene3D" id="2.60.40.60">
    <property type="entry name" value="Cadherins"/>
    <property type="match status" value="5"/>
</dbReference>
<feature type="domain" description="Cadherin" evidence="19">
    <location>
        <begin position="94"/>
        <end position="145"/>
    </location>
</feature>
<evidence type="ECO:0000256" key="6">
    <source>
        <dbReference type="ARBA" id="ARBA00022729"/>
    </source>
</evidence>
<evidence type="ECO:0000256" key="14">
    <source>
        <dbReference type="PROSITE-ProRule" id="PRU00043"/>
    </source>
</evidence>
<feature type="region of interest" description="Disordered" evidence="17">
    <location>
        <begin position="638"/>
        <end position="717"/>
    </location>
</feature>
<dbReference type="Pfam" id="PF01049">
    <property type="entry name" value="CADH_Y-type_LIR"/>
    <property type="match status" value="1"/>
</dbReference>
<dbReference type="FunFam" id="2.60.40.60:FF:000097">
    <property type="entry name" value="cadherin-12 isoform X1"/>
    <property type="match status" value="1"/>
</dbReference>
<evidence type="ECO:0000259" key="19">
    <source>
        <dbReference type="PROSITE" id="PS50268"/>
    </source>
</evidence>
<dbReference type="InterPro" id="IPR000233">
    <property type="entry name" value="Cadherin_Y-type_LIR"/>
</dbReference>
<evidence type="ECO:0000256" key="2">
    <source>
        <dbReference type="ARBA" id="ARBA00022475"/>
    </source>
</evidence>
<accession>A0A9Q0ET03</accession>
<keyword evidence="3" id="KW-0597">Phosphoprotein</keyword>
<dbReference type="PROSITE" id="PS00232">
    <property type="entry name" value="CADHERIN_1"/>
    <property type="match status" value="2"/>
</dbReference>
<keyword evidence="21" id="KW-1185">Reference proteome</keyword>
<keyword evidence="9 15" id="KW-0130">Cell adhesion</keyword>
<evidence type="ECO:0000256" key="1">
    <source>
        <dbReference type="ARBA" id="ARBA00004251"/>
    </source>
</evidence>
<dbReference type="Gene3D" id="4.10.900.10">
    <property type="entry name" value="TCF3-CBD (Catenin binding domain)"/>
    <property type="match status" value="1"/>
</dbReference>
<evidence type="ECO:0000256" key="15">
    <source>
        <dbReference type="RuleBase" id="RU003318"/>
    </source>
</evidence>
<evidence type="ECO:0000256" key="18">
    <source>
        <dbReference type="SAM" id="Phobius"/>
    </source>
</evidence>
<comment type="caution">
    <text evidence="20">The sequence shown here is derived from an EMBL/GenBank/DDBJ whole genome shotgun (WGS) entry which is preliminary data.</text>
</comment>
<dbReference type="FunFam" id="2.60.40.60:FF:000009">
    <property type="entry name" value="Cadherin 24"/>
    <property type="match status" value="1"/>
</dbReference>
<feature type="compositionally biased region" description="Acidic residues" evidence="17">
    <location>
        <begin position="649"/>
        <end position="658"/>
    </location>
</feature>
<dbReference type="InterPro" id="IPR027397">
    <property type="entry name" value="Catenin-bd_sf"/>
</dbReference>
<keyword evidence="7" id="KW-0677">Repeat</keyword>
<proteinExistence type="predicted"/>
<dbReference type="GO" id="GO:0007156">
    <property type="term" value="P:homophilic cell adhesion via plasma membrane adhesion molecules"/>
    <property type="evidence" value="ECO:0007669"/>
    <property type="project" value="InterPro"/>
</dbReference>
<dbReference type="GO" id="GO:0016339">
    <property type="term" value="P:calcium-dependent cell-cell adhesion via plasma membrane cell adhesion molecules"/>
    <property type="evidence" value="ECO:0007669"/>
    <property type="project" value="TreeGrafter"/>
</dbReference>
<dbReference type="GO" id="GO:0005912">
    <property type="term" value="C:adherens junction"/>
    <property type="evidence" value="ECO:0007669"/>
    <property type="project" value="TreeGrafter"/>
</dbReference>
<evidence type="ECO:0000256" key="17">
    <source>
        <dbReference type="SAM" id="MobiDB-lite"/>
    </source>
</evidence>
<evidence type="ECO:0000256" key="11">
    <source>
        <dbReference type="ARBA" id="ARBA00023136"/>
    </source>
</evidence>
<dbReference type="GO" id="GO:0002009">
    <property type="term" value="P:morphogenesis of an epithelium"/>
    <property type="evidence" value="ECO:0007669"/>
    <property type="project" value="UniProtKB-ARBA"/>
</dbReference>
<organism evidence="20 21">
    <name type="scientific">Muraenolepis orangiensis</name>
    <name type="common">Patagonian moray cod</name>
    <dbReference type="NCBI Taxonomy" id="630683"/>
    <lineage>
        <taxon>Eukaryota</taxon>
        <taxon>Metazoa</taxon>
        <taxon>Chordata</taxon>
        <taxon>Craniata</taxon>
        <taxon>Vertebrata</taxon>
        <taxon>Euteleostomi</taxon>
        <taxon>Actinopterygii</taxon>
        <taxon>Neopterygii</taxon>
        <taxon>Teleostei</taxon>
        <taxon>Neoteleostei</taxon>
        <taxon>Acanthomorphata</taxon>
        <taxon>Zeiogadaria</taxon>
        <taxon>Gadariae</taxon>
        <taxon>Gadiformes</taxon>
        <taxon>Muraenolepidoidei</taxon>
        <taxon>Muraenolepididae</taxon>
        <taxon>Muraenolepis</taxon>
    </lineage>
</organism>
<keyword evidence="4 15" id="KW-0812">Transmembrane</keyword>
<feature type="transmembrane region" description="Helical" evidence="18">
    <location>
        <begin position="612"/>
        <end position="632"/>
    </location>
</feature>
<dbReference type="FunFam" id="2.60.40.60:FF:000265">
    <property type="entry name" value="Cadherin 12"/>
    <property type="match status" value="1"/>
</dbReference>
<dbReference type="CDD" id="cd11304">
    <property type="entry name" value="Cadherin_repeat"/>
    <property type="match status" value="5"/>
</dbReference>
<dbReference type="GO" id="GO:0016342">
    <property type="term" value="C:catenin complex"/>
    <property type="evidence" value="ECO:0007669"/>
    <property type="project" value="TreeGrafter"/>
</dbReference>
<dbReference type="Pfam" id="PF00028">
    <property type="entry name" value="Cadherin"/>
    <property type="match status" value="5"/>
</dbReference>
<dbReference type="InterPro" id="IPR015919">
    <property type="entry name" value="Cadherin-like_sf"/>
</dbReference>
<feature type="domain" description="Cadherin" evidence="19">
    <location>
        <begin position="483"/>
        <end position="595"/>
    </location>
</feature>
<dbReference type="PANTHER" id="PTHR24027:SF323">
    <property type="entry name" value="CADHERIN-19"/>
    <property type="match status" value="1"/>
</dbReference>
<reference evidence="20" key="1">
    <citation type="submission" date="2022-07" db="EMBL/GenBank/DDBJ databases">
        <title>Chromosome-level genome of Muraenolepis orangiensis.</title>
        <authorList>
            <person name="Kim J."/>
        </authorList>
    </citation>
    <scope>NUCLEOTIDE SEQUENCE</scope>
    <source>
        <strain evidence="20">KU_S4_2022</strain>
        <tissue evidence="20">Muscle</tissue>
    </source>
</reference>
<feature type="domain" description="Cadherin" evidence="19">
    <location>
        <begin position="260"/>
        <end position="374"/>
    </location>
</feature>
<feature type="domain" description="Cadherin" evidence="19">
    <location>
        <begin position="379"/>
        <end position="483"/>
    </location>
</feature>
<evidence type="ECO:0000256" key="7">
    <source>
        <dbReference type="ARBA" id="ARBA00022737"/>
    </source>
</evidence>
<evidence type="ECO:0000256" key="13">
    <source>
        <dbReference type="ARBA" id="ARBA00069585"/>
    </source>
</evidence>
<keyword evidence="6" id="KW-0732">Signal</keyword>
<dbReference type="InterPro" id="IPR020894">
    <property type="entry name" value="Cadherin_CS"/>
</dbReference>
<evidence type="ECO:0000256" key="4">
    <source>
        <dbReference type="ARBA" id="ARBA00022692"/>
    </source>
</evidence>
<evidence type="ECO:0000256" key="10">
    <source>
        <dbReference type="ARBA" id="ARBA00022989"/>
    </source>
</evidence>